<sequence length="498" mass="52578">MAYKTSEPPHAFASIRTWAASVAPGSPAPLSPRRRPSVSSTASRRRSRRPSLVVLTRAPAADAAVDLTALGYTSVFVHLPTTPTTPSPLLRAYDQKHRRPRIPPPPPPAPSKRSGMRRFRSLSVLRPRAKQPDAPAGAPPSPSKTTASAKPGKKQKDKPTPTPAPLSATTAHSAAEICAATVLKRKRAKYAYVRPPPTLAQELAVMQFADGGSMEANVRRAMERQATLAAGAGAPVGVADVYRDGAGGIWWDADEELEYAHLLAGAPAAGPVPAPAWEAFEPALAAPLDASRRTSLSSCDSDMDPARLLQLPEHEDRAHALPDDRVLASRRIGGPALGPVLCLPARPRRPAPHLARAHYAADVDMAAAFGRSGAENAQPTMPPAGPRARGKARRRPPPLTLAPLSRQSSSKRRRSRAGIPAPAPPPAAELPAPPHAAHARHEFLADSFAPPPAATAPSRTPLAPLCIARVPPLAPPSASMLHIARRGVRGLFTRRQAA</sequence>
<gene>
    <name evidence="2" type="ORF">HYPSUDRAFT_54001</name>
</gene>
<proteinExistence type="predicted"/>
<dbReference type="EMBL" id="KN817539">
    <property type="protein sequence ID" value="KJA24133.1"/>
    <property type="molecule type" value="Genomic_DNA"/>
</dbReference>
<dbReference type="OrthoDB" id="3233731at2759"/>
<accession>A0A0D2MKB1</accession>
<keyword evidence="3" id="KW-1185">Reference proteome</keyword>
<reference evidence="3" key="1">
    <citation type="submission" date="2014-04" db="EMBL/GenBank/DDBJ databases">
        <title>Evolutionary Origins and Diversification of the Mycorrhizal Mutualists.</title>
        <authorList>
            <consortium name="DOE Joint Genome Institute"/>
            <consortium name="Mycorrhizal Genomics Consortium"/>
            <person name="Kohler A."/>
            <person name="Kuo A."/>
            <person name="Nagy L.G."/>
            <person name="Floudas D."/>
            <person name="Copeland A."/>
            <person name="Barry K.W."/>
            <person name="Cichocki N."/>
            <person name="Veneault-Fourrey C."/>
            <person name="LaButti K."/>
            <person name="Lindquist E.A."/>
            <person name="Lipzen A."/>
            <person name="Lundell T."/>
            <person name="Morin E."/>
            <person name="Murat C."/>
            <person name="Riley R."/>
            <person name="Ohm R."/>
            <person name="Sun H."/>
            <person name="Tunlid A."/>
            <person name="Henrissat B."/>
            <person name="Grigoriev I.V."/>
            <person name="Hibbett D.S."/>
            <person name="Martin F."/>
        </authorList>
    </citation>
    <scope>NUCLEOTIDE SEQUENCE [LARGE SCALE GENOMIC DNA]</scope>
    <source>
        <strain evidence="3">FD-334 SS-4</strain>
    </source>
</reference>
<feature type="compositionally biased region" description="Pro residues" evidence="1">
    <location>
        <begin position="421"/>
        <end position="434"/>
    </location>
</feature>
<feature type="region of interest" description="Disordered" evidence="1">
    <location>
        <begin position="22"/>
        <end position="52"/>
    </location>
</feature>
<dbReference type="AlphaFoldDB" id="A0A0D2MKB1"/>
<evidence type="ECO:0000313" key="3">
    <source>
        <dbReference type="Proteomes" id="UP000054270"/>
    </source>
</evidence>
<name>A0A0D2MKB1_HYPSF</name>
<dbReference type="STRING" id="945553.A0A0D2MKB1"/>
<protein>
    <submittedName>
        <fullName evidence="2">Uncharacterized protein</fullName>
    </submittedName>
</protein>
<dbReference type="OMA" id="ASIRTWA"/>
<dbReference type="Proteomes" id="UP000054270">
    <property type="component" value="Unassembled WGS sequence"/>
</dbReference>
<organism evidence="2 3">
    <name type="scientific">Hypholoma sublateritium (strain FD-334 SS-4)</name>
    <dbReference type="NCBI Taxonomy" id="945553"/>
    <lineage>
        <taxon>Eukaryota</taxon>
        <taxon>Fungi</taxon>
        <taxon>Dikarya</taxon>
        <taxon>Basidiomycota</taxon>
        <taxon>Agaricomycotina</taxon>
        <taxon>Agaricomycetes</taxon>
        <taxon>Agaricomycetidae</taxon>
        <taxon>Agaricales</taxon>
        <taxon>Agaricineae</taxon>
        <taxon>Strophariaceae</taxon>
        <taxon>Hypholoma</taxon>
    </lineage>
</organism>
<feature type="region of interest" description="Disordered" evidence="1">
    <location>
        <begin position="95"/>
        <end position="171"/>
    </location>
</feature>
<feature type="region of interest" description="Disordered" evidence="1">
    <location>
        <begin position="373"/>
        <end position="438"/>
    </location>
</feature>
<evidence type="ECO:0000256" key="1">
    <source>
        <dbReference type="SAM" id="MobiDB-lite"/>
    </source>
</evidence>
<evidence type="ECO:0000313" key="2">
    <source>
        <dbReference type="EMBL" id="KJA24133.1"/>
    </source>
</evidence>